<dbReference type="EMBL" id="CAXDID020000148">
    <property type="protein sequence ID" value="CAL6041204.1"/>
    <property type="molecule type" value="Genomic_DNA"/>
</dbReference>
<dbReference type="EMBL" id="CATOUU010000990">
    <property type="protein sequence ID" value="CAI9965513.1"/>
    <property type="molecule type" value="Genomic_DNA"/>
</dbReference>
<protein>
    <submittedName>
        <fullName evidence="2">Hypothetical_protein</fullName>
    </submittedName>
</protein>
<name>A0AA86QWL9_9EUKA</name>
<proteinExistence type="predicted"/>
<dbReference type="AlphaFoldDB" id="A0AA86QWL9"/>
<comment type="caution">
    <text evidence="1">The sequence shown here is derived from an EMBL/GenBank/DDBJ whole genome shotgun (WGS) entry which is preliminary data.</text>
</comment>
<evidence type="ECO:0000313" key="2">
    <source>
        <dbReference type="EMBL" id="CAL6041204.1"/>
    </source>
</evidence>
<keyword evidence="3" id="KW-1185">Reference proteome</keyword>
<sequence>MMEKQLMAGLLVITVDHQKQSTQHFLDIGTLLSAIHTEAVLFYKIMPTQRLQIAHTQDFLEKDILVAQQITYIFGIINTYIITRQHVEFKTFKQKQIQIATVISNVEQKDGLRKVINVQTYE</sequence>
<dbReference type="Proteomes" id="UP001642409">
    <property type="component" value="Unassembled WGS sequence"/>
</dbReference>
<evidence type="ECO:0000313" key="3">
    <source>
        <dbReference type="Proteomes" id="UP001642409"/>
    </source>
</evidence>
<organism evidence="1">
    <name type="scientific">Hexamita inflata</name>
    <dbReference type="NCBI Taxonomy" id="28002"/>
    <lineage>
        <taxon>Eukaryota</taxon>
        <taxon>Metamonada</taxon>
        <taxon>Diplomonadida</taxon>
        <taxon>Hexamitidae</taxon>
        <taxon>Hexamitinae</taxon>
        <taxon>Hexamita</taxon>
    </lineage>
</organism>
<reference evidence="1" key="1">
    <citation type="submission" date="2023-06" db="EMBL/GenBank/DDBJ databases">
        <authorList>
            <person name="Kurt Z."/>
        </authorList>
    </citation>
    <scope>NUCLEOTIDE SEQUENCE</scope>
</reference>
<gene>
    <name evidence="2" type="ORF">HINF_LOCUS38857</name>
    <name evidence="1" type="ORF">HINF_LOCUS53158</name>
</gene>
<reference evidence="2 3" key="2">
    <citation type="submission" date="2024-07" db="EMBL/GenBank/DDBJ databases">
        <authorList>
            <person name="Akdeniz Z."/>
        </authorList>
    </citation>
    <scope>NUCLEOTIDE SEQUENCE [LARGE SCALE GENOMIC DNA]</scope>
</reference>
<accession>A0AA86QWL9</accession>
<evidence type="ECO:0000313" key="1">
    <source>
        <dbReference type="EMBL" id="CAI9965513.1"/>
    </source>
</evidence>